<proteinExistence type="predicted"/>
<evidence type="ECO:0000313" key="3">
    <source>
        <dbReference type="EMBL" id="GLG89744.1"/>
    </source>
</evidence>
<dbReference type="Pfam" id="PF01381">
    <property type="entry name" value="HTH_3"/>
    <property type="match status" value="1"/>
</dbReference>
<organism evidence="3 4">
    <name type="scientific">Sellimonas catena</name>
    <dbReference type="NCBI Taxonomy" id="2994035"/>
    <lineage>
        <taxon>Bacteria</taxon>
        <taxon>Bacillati</taxon>
        <taxon>Bacillota</taxon>
        <taxon>Clostridia</taxon>
        <taxon>Lachnospirales</taxon>
        <taxon>Lachnospiraceae</taxon>
        <taxon>Sellimonas</taxon>
    </lineage>
</organism>
<dbReference type="PROSITE" id="PS50943">
    <property type="entry name" value="HTH_CROC1"/>
    <property type="match status" value="1"/>
</dbReference>
<dbReference type="SUPFAM" id="SSF47413">
    <property type="entry name" value="lambda repressor-like DNA-binding domains"/>
    <property type="match status" value="1"/>
</dbReference>
<reference evidence="3" key="2">
    <citation type="submission" date="2022-11" db="EMBL/GenBank/DDBJ databases">
        <title>Draft genome sequence of Sellimonas catena strain 18CBH55.</title>
        <authorList>
            <person name="Hisatomi A."/>
            <person name="Ohkuma M."/>
            <person name="Sakamoto M."/>
        </authorList>
    </citation>
    <scope>NUCLEOTIDE SEQUENCE</scope>
    <source>
        <strain evidence="3">18CBH55</strain>
    </source>
</reference>
<accession>A0A9W6CE78</accession>
<feature type="domain" description="HTH cro/C1-type" evidence="2">
    <location>
        <begin position="11"/>
        <end position="65"/>
    </location>
</feature>
<dbReference type="InterPro" id="IPR050807">
    <property type="entry name" value="TransReg_Diox_bact_type"/>
</dbReference>
<dbReference type="CDD" id="cd02209">
    <property type="entry name" value="cupin_XRE_C"/>
    <property type="match status" value="1"/>
</dbReference>
<reference evidence="3" key="3">
    <citation type="journal article" date="2023" name="Int. J. Syst. Evol. Microbiol.">
        <title>Sellimonas catena sp. nov., isolated from human faeces.</title>
        <authorList>
            <person name="Hisatomi A."/>
            <person name="Ohkuma M."/>
            <person name="Sakamoto M."/>
        </authorList>
    </citation>
    <scope>NUCLEOTIDE SEQUENCE</scope>
    <source>
        <strain evidence="3">18CBH55</strain>
    </source>
</reference>
<evidence type="ECO:0000259" key="2">
    <source>
        <dbReference type="PROSITE" id="PS50943"/>
    </source>
</evidence>
<evidence type="ECO:0000313" key="4">
    <source>
        <dbReference type="Proteomes" id="UP001145094"/>
    </source>
</evidence>
<dbReference type="CDD" id="cd00093">
    <property type="entry name" value="HTH_XRE"/>
    <property type="match status" value="1"/>
</dbReference>
<dbReference type="GO" id="GO:0003677">
    <property type="term" value="F:DNA binding"/>
    <property type="evidence" value="ECO:0007669"/>
    <property type="project" value="UniProtKB-KW"/>
</dbReference>
<keyword evidence="1 3" id="KW-0238">DNA-binding</keyword>
<dbReference type="Pfam" id="PF07883">
    <property type="entry name" value="Cupin_2"/>
    <property type="match status" value="1"/>
</dbReference>
<dbReference type="Gene3D" id="2.60.120.10">
    <property type="entry name" value="Jelly Rolls"/>
    <property type="match status" value="1"/>
</dbReference>
<dbReference type="Gene3D" id="1.10.260.40">
    <property type="entry name" value="lambda repressor-like DNA-binding domains"/>
    <property type="match status" value="1"/>
</dbReference>
<dbReference type="InterPro" id="IPR014710">
    <property type="entry name" value="RmlC-like_jellyroll"/>
</dbReference>
<dbReference type="RefSeq" id="WP_087169476.1">
    <property type="nucleotide sequence ID" value="NZ_BSCH01000006.1"/>
</dbReference>
<dbReference type="PANTHER" id="PTHR46797:SF25">
    <property type="entry name" value="TRANSCRIPTIONAL REGULATOR"/>
    <property type="match status" value="1"/>
</dbReference>
<dbReference type="GO" id="GO:0003700">
    <property type="term" value="F:DNA-binding transcription factor activity"/>
    <property type="evidence" value="ECO:0007669"/>
    <property type="project" value="TreeGrafter"/>
</dbReference>
<dbReference type="GO" id="GO:0005829">
    <property type="term" value="C:cytosol"/>
    <property type="evidence" value="ECO:0007669"/>
    <property type="project" value="TreeGrafter"/>
</dbReference>
<dbReference type="InterPro" id="IPR010982">
    <property type="entry name" value="Lambda_DNA-bd_dom_sf"/>
</dbReference>
<sequence length="222" mass="24795">MNQNASIGEKIKALRTSQNMTLKQLSEKTNLSTGFLSQMERGMSSIAIDTLENIAGVLGVSLTSFFDEEPVKDISDPVVHSFALPAVQVGPQIIQHILSHDVSSFDFLPRIFTLLPLANTAEENLEMYTHNGEEFIYILEGIATIQVGSSQYTLYPGDSIQIHSNESHNWMNHTNKVVRLLTVNVPNPFRHAESGHIMPDDLEGTGSDFWHQYQTAADYPEY</sequence>
<evidence type="ECO:0000256" key="1">
    <source>
        <dbReference type="ARBA" id="ARBA00023125"/>
    </source>
</evidence>
<dbReference type="AlphaFoldDB" id="A0A9W6CE78"/>
<dbReference type="SUPFAM" id="SSF51182">
    <property type="entry name" value="RmlC-like cupins"/>
    <property type="match status" value="1"/>
</dbReference>
<reference evidence="3" key="1">
    <citation type="submission" date="2022-11" db="EMBL/GenBank/DDBJ databases">
        <title>Draft genome sequence of Sellimonas catena strain 18CBH55.</title>
        <authorList>
            <person name="Atsushi H."/>
            <person name="Moriya O."/>
            <person name="Mitsuo S."/>
        </authorList>
    </citation>
    <scope>NUCLEOTIDE SEQUENCE</scope>
    <source>
        <strain evidence="3">18CBH55</strain>
    </source>
</reference>
<name>A0A9W6CE78_9FIRM</name>
<comment type="caution">
    <text evidence="3">The sequence shown here is derived from an EMBL/GenBank/DDBJ whole genome shotgun (WGS) entry which is preliminary data.</text>
</comment>
<dbReference type="SMART" id="SM00530">
    <property type="entry name" value="HTH_XRE"/>
    <property type="match status" value="1"/>
</dbReference>
<protein>
    <submittedName>
        <fullName evidence="3">DNA-binding protein</fullName>
    </submittedName>
</protein>
<dbReference type="EMBL" id="BSCH01000006">
    <property type="protein sequence ID" value="GLG89744.1"/>
    <property type="molecule type" value="Genomic_DNA"/>
</dbReference>
<dbReference type="InterPro" id="IPR001387">
    <property type="entry name" value="Cro/C1-type_HTH"/>
</dbReference>
<gene>
    <name evidence="3" type="ORF">Selli2_11710</name>
</gene>
<dbReference type="InterPro" id="IPR011051">
    <property type="entry name" value="RmlC_Cupin_sf"/>
</dbReference>
<dbReference type="PANTHER" id="PTHR46797">
    <property type="entry name" value="HTH-TYPE TRANSCRIPTIONAL REGULATOR"/>
    <property type="match status" value="1"/>
</dbReference>
<dbReference type="Proteomes" id="UP001145094">
    <property type="component" value="Unassembled WGS sequence"/>
</dbReference>
<dbReference type="InterPro" id="IPR013096">
    <property type="entry name" value="Cupin_2"/>
</dbReference>